<dbReference type="RefSeq" id="WP_284342104.1">
    <property type="nucleotide sequence ID" value="NZ_BSNS01000022.1"/>
</dbReference>
<gene>
    <name evidence="11" type="ORF">GCM10010862_39540</name>
</gene>
<evidence type="ECO:0000256" key="3">
    <source>
        <dbReference type="ARBA" id="ARBA00023012"/>
    </source>
</evidence>
<dbReference type="InterPro" id="IPR025943">
    <property type="entry name" value="Sigma_54_int_dom_ATP-bd_2"/>
</dbReference>
<dbReference type="PANTHER" id="PTHR32071:SF21">
    <property type="entry name" value="TRANSCRIPTIONAL REGULATORY PROTEIN FLGR"/>
    <property type="match status" value="1"/>
</dbReference>
<dbReference type="SUPFAM" id="SSF46689">
    <property type="entry name" value="Homeodomain-like"/>
    <property type="match status" value="1"/>
</dbReference>
<feature type="modified residue" description="4-aspartylphosphate" evidence="8">
    <location>
        <position position="52"/>
    </location>
</feature>
<protein>
    <submittedName>
        <fullName evidence="11">Sigma-54-dependent Fis family transcriptional regulator</fullName>
    </submittedName>
</protein>
<dbReference type="PROSITE" id="PS00675">
    <property type="entry name" value="SIGMA54_INTERACT_1"/>
    <property type="match status" value="1"/>
</dbReference>
<reference evidence="12" key="1">
    <citation type="journal article" date="2019" name="Int. J. Syst. Evol. Microbiol.">
        <title>The Global Catalogue of Microorganisms (GCM) 10K type strain sequencing project: providing services to taxonomists for standard genome sequencing and annotation.</title>
        <authorList>
            <consortium name="The Broad Institute Genomics Platform"/>
            <consortium name="The Broad Institute Genome Sequencing Center for Infectious Disease"/>
            <person name="Wu L."/>
            <person name="Ma J."/>
        </authorList>
    </citation>
    <scope>NUCLEOTIDE SEQUENCE [LARGE SCALE GENOMIC DNA]</scope>
    <source>
        <strain evidence="12">NBRC 112416</strain>
    </source>
</reference>
<dbReference type="InterPro" id="IPR025944">
    <property type="entry name" value="Sigma_54_int_dom_CS"/>
</dbReference>
<evidence type="ECO:0000259" key="9">
    <source>
        <dbReference type="PROSITE" id="PS50045"/>
    </source>
</evidence>
<feature type="domain" description="Response regulatory" evidence="10">
    <location>
        <begin position="2"/>
        <end position="114"/>
    </location>
</feature>
<evidence type="ECO:0000256" key="2">
    <source>
        <dbReference type="ARBA" id="ARBA00022840"/>
    </source>
</evidence>
<name>A0ABQ5WAV7_9HYPH</name>
<dbReference type="Pfam" id="PF25601">
    <property type="entry name" value="AAA_lid_14"/>
    <property type="match status" value="1"/>
</dbReference>
<keyword evidence="5" id="KW-0238">DNA-binding</keyword>
<dbReference type="InterPro" id="IPR011006">
    <property type="entry name" value="CheY-like_superfamily"/>
</dbReference>
<keyword evidence="8" id="KW-0597">Phosphoprotein</keyword>
<dbReference type="InterPro" id="IPR003593">
    <property type="entry name" value="AAA+_ATPase"/>
</dbReference>
<evidence type="ECO:0000256" key="4">
    <source>
        <dbReference type="ARBA" id="ARBA00023015"/>
    </source>
</evidence>
<evidence type="ECO:0000259" key="10">
    <source>
        <dbReference type="PROSITE" id="PS50110"/>
    </source>
</evidence>
<accession>A0ABQ5WAV7</accession>
<dbReference type="InterPro" id="IPR002197">
    <property type="entry name" value="HTH_Fis"/>
</dbReference>
<keyword evidence="3" id="KW-0902">Two-component regulatory system</keyword>
<dbReference type="PROSITE" id="PS00676">
    <property type="entry name" value="SIGMA54_INTERACT_2"/>
    <property type="match status" value="1"/>
</dbReference>
<dbReference type="PROSITE" id="PS00688">
    <property type="entry name" value="SIGMA54_INTERACT_3"/>
    <property type="match status" value="1"/>
</dbReference>
<proteinExistence type="predicted"/>
<evidence type="ECO:0000256" key="8">
    <source>
        <dbReference type="PROSITE-ProRule" id="PRU00169"/>
    </source>
</evidence>
<dbReference type="PROSITE" id="PS50110">
    <property type="entry name" value="RESPONSE_REGULATORY"/>
    <property type="match status" value="1"/>
</dbReference>
<evidence type="ECO:0000313" key="11">
    <source>
        <dbReference type="EMBL" id="GLQ56695.1"/>
    </source>
</evidence>
<evidence type="ECO:0000313" key="12">
    <source>
        <dbReference type="Proteomes" id="UP001156691"/>
    </source>
</evidence>
<dbReference type="Proteomes" id="UP001156691">
    <property type="component" value="Unassembled WGS sequence"/>
</dbReference>
<dbReference type="Gene3D" id="1.10.10.60">
    <property type="entry name" value="Homeodomain-like"/>
    <property type="match status" value="1"/>
</dbReference>
<dbReference type="PROSITE" id="PS50045">
    <property type="entry name" value="SIGMA54_INTERACT_4"/>
    <property type="match status" value="1"/>
</dbReference>
<comment type="caution">
    <text evidence="11">The sequence shown here is derived from an EMBL/GenBank/DDBJ whole genome shotgun (WGS) entry which is preliminary data.</text>
</comment>
<dbReference type="InterPro" id="IPR002078">
    <property type="entry name" value="Sigma_54_int"/>
</dbReference>
<keyword evidence="6" id="KW-0010">Activator</keyword>
<dbReference type="Gene3D" id="3.40.50.300">
    <property type="entry name" value="P-loop containing nucleotide triphosphate hydrolases"/>
    <property type="match status" value="1"/>
</dbReference>
<dbReference type="Gene3D" id="3.40.50.2300">
    <property type="match status" value="1"/>
</dbReference>
<keyword evidence="12" id="KW-1185">Reference proteome</keyword>
<dbReference type="InterPro" id="IPR025662">
    <property type="entry name" value="Sigma_54_int_dom_ATP-bd_1"/>
</dbReference>
<feature type="domain" description="Sigma-54 factor interaction" evidence="9">
    <location>
        <begin position="120"/>
        <end position="349"/>
    </location>
</feature>
<dbReference type="PANTHER" id="PTHR32071">
    <property type="entry name" value="TRANSCRIPTIONAL REGULATORY PROTEIN"/>
    <property type="match status" value="1"/>
</dbReference>
<keyword evidence="4" id="KW-0805">Transcription regulation</keyword>
<keyword evidence="7" id="KW-0804">Transcription</keyword>
<evidence type="ECO:0000256" key="6">
    <source>
        <dbReference type="ARBA" id="ARBA00023159"/>
    </source>
</evidence>
<dbReference type="CDD" id="cd00009">
    <property type="entry name" value="AAA"/>
    <property type="match status" value="1"/>
</dbReference>
<evidence type="ECO:0000256" key="5">
    <source>
        <dbReference type="ARBA" id="ARBA00023125"/>
    </source>
</evidence>
<dbReference type="InterPro" id="IPR001789">
    <property type="entry name" value="Sig_transdc_resp-reg_receiver"/>
</dbReference>
<dbReference type="PRINTS" id="PR01590">
    <property type="entry name" value="HTHFIS"/>
</dbReference>
<evidence type="ECO:0000256" key="7">
    <source>
        <dbReference type="ARBA" id="ARBA00023163"/>
    </source>
</evidence>
<dbReference type="InterPro" id="IPR058031">
    <property type="entry name" value="AAA_lid_NorR"/>
</dbReference>
<dbReference type="InterPro" id="IPR027417">
    <property type="entry name" value="P-loop_NTPase"/>
</dbReference>
<keyword evidence="2" id="KW-0067">ATP-binding</keyword>
<organism evidence="11 12">
    <name type="scientific">Devosia nitrariae</name>
    <dbReference type="NCBI Taxonomy" id="2071872"/>
    <lineage>
        <taxon>Bacteria</taxon>
        <taxon>Pseudomonadati</taxon>
        <taxon>Pseudomonadota</taxon>
        <taxon>Alphaproteobacteria</taxon>
        <taxon>Hyphomicrobiales</taxon>
        <taxon>Devosiaceae</taxon>
        <taxon>Devosia</taxon>
    </lineage>
</organism>
<keyword evidence="1" id="KW-0547">Nucleotide-binding</keyword>
<dbReference type="SUPFAM" id="SSF52540">
    <property type="entry name" value="P-loop containing nucleoside triphosphate hydrolases"/>
    <property type="match status" value="1"/>
</dbReference>
<sequence>MRLLIVGALEGQLSEATKLAMQGGAKVAHAPSVEIALASLRAGRGADLLLVDVMADIAGLIAAMDAERIVAPVVACGTETNAAAAVNAIRAGAKEYIPLPPDAELIAAVIAAVARESTEFLFRDPAMARVVQMASQIAASEASVLITGESGTGKEVMAKYIHAHSKRAGRPFISINCAAIPEALLESELFGHEKGAFTGAVARRVGKFEEASGGTLLLDEISEMDIRLQAKLLRAIQERLIDRVGGARPVPVDIRILATSNRNLSEAVREGTFREDLMFRLNVVNLKLPPLRQRPADIAALAEHFVVKYAKANGLPPRTLTDAARDELLRAPWPGNVRELENTLHRAVLLSSGDEIGPEAILMPDGTGLSEITRSISAVAAEKAAAATQGLVGRTVADVERELIIDTLGHTLGNRTHAANILGISIRTLRNKLNQYADEGTLVPEPAERRSVA</sequence>
<dbReference type="SMART" id="SM00448">
    <property type="entry name" value="REC"/>
    <property type="match status" value="1"/>
</dbReference>
<dbReference type="Pfam" id="PF02954">
    <property type="entry name" value="HTH_8"/>
    <property type="match status" value="1"/>
</dbReference>
<dbReference type="Pfam" id="PF00158">
    <property type="entry name" value="Sigma54_activat"/>
    <property type="match status" value="1"/>
</dbReference>
<dbReference type="Gene3D" id="1.10.8.60">
    <property type="match status" value="1"/>
</dbReference>
<evidence type="ECO:0000256" key="1">
    <source>
        <dbReference type="ARBA" id="ARBA00022741"/>
    </source>
</evidence>
<dbReference type="SUPFAM" id="SSF52172">
    <property type="entry name" value="CheY-like"/>
    <property type="match status" value="1"/>
</dbReference>
<dbReference type="EMBL" id="BSNS01000022">
    <property type="protein sequence ID" value="GLQ56695.1"/>
    <property type="molecule type" value="Genomic_DNA"/>
</dbReference>
<dbReference type="InterPro" id="IPR009057">
    <property type="entry name" value="Homeodomain-like_sf"/>
</dbReference>
<dbReference type="SMART" id="SM00382">
    <property type="entry name" value="AAA"/>
    <property type="match status" value="1"/>
</dbReference>